<accession>A0A6A6QWN7</accession>
<keyword evidence="3" id="KW-1185">Reference proteome</keyword>
<gene>
    <name evidence="2" type="ORF">BU16DRAFT_372164</name>
</gene>
<evidence type="ECO:0000313" key="2">
    <source>
        <dbReference type="EMBL" id="KAF2496270.1"/>
    </source>
</evidence>
<proteinExistence type="predicted"/>
<dbReference type="AlphaFoldDB" id="A0A6A6QWN7"/>
<evidence type="ECO:0000256" key="1">
    <source>
        <dbReference type="SAM" id="MobiDB-lite"/>
    </source>
</evidence>
<dbReference type="Proteomes" id="UP000799750">
    <property type="component" value="Unassembled WGS sequence"/>
</dbReference>
<name>A0A6A6QWN7_9PEZI</name>
<feature type="region of interest" description="Disordered" evidence="1">
    <location>
        <begin position="103"/>
        <end position="125"/>
    </location>
</feature>
<dbReference type="EMBL" id="MU004188">
    <property type="protein sequence ID" value="KAF2496270.1"/>
    <property type="molecule type" value="Genomic_DNA"/>
</dbReference>
<sequence length="204" mass="22541">MRERPEIHAARLAAISSIPRRALSSSSLVASGIDRIENGVASRLGRPQHQECYHDPGCCQRMLCFHSLRLALKANSCVGNSGPWRCVTSPLTTLYTSARKNLNGTHPRPSHEHCTEATSPRPEHSQLALVEQGRSNSLYCVIGVGDDMTLLTRSGSAGLFTLAETLDRGKLHQIRIPRTWARRYRGHPEASPIPLLSRTLNSHH</sequence>
<reference evidence="2" key="1">
    <citation type="journal article" date="2020" name="Stud. Mycol.">
        <title>101 Dothideomycetes genomes: a test case for predicting lifestyles and emergence of pathogens.</title>
        <authorList>
            <person name="Haridas S."/>
            <person name="Albert R."/>
            <person name="Binder M."/>
            <person name="Bloem J."/>
            <person name="Labutti K."/>
            <person name="Salamov A."/>
            <person name="Andreopoulos B."/>
            <person name="Baker S."/>
            <person name="Barry K."/>
            <person name="Bills G."/>
            <person name="Bluhm B."/>
            <person name="Cannon C."/>
            <person name="Castanera R."/>
            <person name="Culley D."/>
            <person name="Daum C."/>
            <person name="Ezra D."/>
            <person name="Gonzalez J."/>
            <person name="Henrissat B."/>
            <person name="Kuo A."/>
            <person name="Liang C."/>
            <person name="Lipzen A."/>
            <person name="Lutzoni F."/>
            <person name="Magnuson J."/>
            <person name="Mondo S."/>
            <person name="Nolan M."/>
            <person name="Ohm R."/>
            <person name="Pangilinan J."/>
            <person name="Park H.-J."/>
            <person name="Ramirez L."/>
            <person name="Alfaro M."/>
            <person name="Sun H."/>
            <person name="Tritt A."/>
            <person name="Yoshinaga Y."/>
            <person name="Zwiers L.-H."/>
            <person name="Turgeon B."/>
            <person name="Goodwin S."/>
            <person name="Spatafora J."/>
            <person name="Crous P."/>
            <person name="Grigoriev I."/>
        </authorList>
    </citation>
    <scope>NUCLEOTIDE SEQUENCE</scope>
    <source>
        <strain evidence="2">CBS 269.34</strain>
    </source>
</reference>
<evidence type="ECO:0000313" key="3">
    <source>
        <dbReference type="Proteomes" id="UP000799750"/>
    </source>
</evidence>
<protein>
    <submittedName>
        <fullName evidence="2">Uncharacterized protein</fullName>
    </submittedName>
</protein>
<organism evidence="2 3">
    <name type="scientific">Lophium mytilinum</name>
    <dbReference type="NCBI Taxonomy" id="390894"/>
    <lineage>
        <taxon>Eukaryota</taxon>
        <taxon>Fungi</taxon>
        <taxon>Dikarya</taxon>
        <taxon>Ascomycota</taxon>
        <taxon>Pezizomycotina</taxon>
        <taxon>Dothideomycetes</taxon>
        <taxon>Pleosporomycetidae</taxon>
        <taxon>Mytilinidiales</taxon>
        <taxon>Mytilinidiaceae</taxon>
        <taxon>Lophium</taxon>
    </lineage>
</organism>